<dbReference type="GeneID" id="55565114"/>
<feature type="region of interest" description="Disordered" evidence="1">
    <location>
        <begin position="275"/>
        <end position="311"/>
    </location>
</feature>
<sequence length="311" mass="32150">MEIETGTWTLAHGETLRWAAATDIGLKRAENQDSFLAAPPFFLVADGMGGHAGGKQASATLLGHIQPLTGTDVNLRVVRESLEAACEEVMGLVEANINYTISPPGTTLTGLVVLGPLGESAADGSASAPATDGSEPAQFLVLNVGDSRTYVLREGLLTRLTRDHSQVAEMVEAGMLTVEEARVWPTRSVITRAIGAGQAGLPQIDTWTYPVASPRRFLVCSDGLHSMIDDGAIGRALGDNPTPEAAVNALVNLALQAGGHDNVTAIVLDVTAPESALAPTEPADPALSESPAPPNSLLPPPPPPPGSEGAR</sequence>
<dbReference type="GO" id="GO:0004722">
    <property type="term" value="F:protein serine/threonine phosphatase activity"/>
    <property type="evidence" value="ECO:0007669"/>
    <property type="project" value="UniProtKB-EC"/>
</dbReference>
<accession>A0A2X2YM89</accession>
<dbReference type="PROSITE" id="PS51746">
    <property type="entry name" value="PPM_2"/>
    <property type="match status" value="1"/>
</dbReference>
<protein>
    <submittedName>
        <fullName evidence="3">PP2C-family Ser/Thr phosphatase</fullName>
        <ecNumber evidence="3">3.1.3.16</ecNumber>
    </submittedName>
</protein>
<dbReference type="Gene3D" id="3.60.40.10">
    <property type="entry name" value="PPM-type phosphatase domain"/>
    <property type="match status" value="1"/>
</dbReference>
<dbReference type="SMART" id="SM00331">
    <property type="entry name" value="PP2C_SIG"/>
    <property type="match status" value="1"/>
</dbReference>
<name>A0A2X2YM89_9ACTO</name>
<evidence type="ECO:0000313" key="4">
    <source>
        <dbReference type="Proteomes" id="UP000250245"/>
    </source>
</evidence>
<dbReference type="SMART" id="SM00332">
    <property type="entry name" value="PP2Cc"/>
    <property type="match status" value="1"/>
</dbReference>
<reference evidence="3 4" key="1">
    <citation type="submission" date="2018-06" db="EMBL/GenBank/DDBJ databases">
        <authorList>
            <consortium name="Pathogen Informatics"/>
            <person name="Doyle S."/>
        </authorList>
    </citation>
    <scope>NUCLEOTIDE SEQUENCE [LARGE SCALE GENOMIC DNA]</scope>
    <source>
        <strain evidence="3 4">NCTC11820</strain>
    </source>
</reference>
<organism evidence="3 4">
    <name type="scientific">Mobiluncus curtisii</name>
    <dbReference type="NCBI Taxonomy" id="2051"/>
    <lineage>
        <taxon>Bacteria</taxon>
        <taxon>Bacillati</taxon>
        <taxon>Actinomycetota</taxon>
        <taxon>Actinomycetes</taxon>
        <taxon>Actinomycetales</taxon>
        <taxon>Actinomycetaceae</taxon>
        <taxon>Mobiluncus</taxon>
    </lineage>
</organism>
<feature type="compositionally biased region" description="Pro residues" evidence="1">
    <location>
        <begin position="291"/>
        <end position="311"/>
    </location>
</feature>
<evidence type="ECO:0000256" key="1">
    <source>
        <dbReference type="SAM" id="MobiDB-lite"/>
    </source>
</evidence>
<dbReference type="InterPro" id="IPR036457">
    <property type="entry name" value="PPM-type-like_dom_sf"/>
</dbReference>
<feature type="domain" description="PPM-type phosphatase" evidence="2">
    <location>
        <begin position="17"/>
        <end position="270"/>
    </location>
</feature>
<proteinExistence type="predicted"/>
<keyword evidence="3" id="KW-0378">Hydrolase</keyword>
<dbReference type="RefSeq" id="WP_013189061.1">
    <property type="nucleotide sequence ID" value="NZ_CAMYEK010000007.1"/>
</dbReference>
<gene>
    <name evidence="3" type="primary">pstP_2</name>
    <name evidence="3" type="ORF">NCTC11820_01614</name>
</gene>
<dbReference type="Proteomes" id="UP000250245">
    <property type="component" value="Unassembled WGS sequence"/>
</dbReference>
<dbReference type="SUPFAM" id="SSF81606">
    <property type="entry name" value="PP2C-like"/>
    <property type="match status" value="1"/>
</dbReference>
<dbReference type="EMBL" id="UASJ01000001">
    <property type="protein sequence ID" value="SQB65546.1"/>
    <property type="molecule type" value="Genomic_DNA"/>
</dbReference>
<dbReference type="EC" id="3.1.3.16" evidence="3"/>
<dbReference type="CDD" id="cd00143">
    <property type="entry name" value="PP2Cc"/>
    <property type="match status" value="1"/>
</dbReference>
<evidence type="ECO:0000259" key="2">
    <source>
        <dbReference type="PROSITE" id="PS51746"/>
    </source>
</evidence>
<dbReference type="PANTHER" id="PTHR47992">
    <property type="entry name" value="PROTEIN PHOSPHATASE"/>
    <property type="match status" value="1"/>
</dbReference>
<dbReference type="InterPro" id="IPR015655">
    <property type="entry name" value="PP2C"/>
</dbReference>
<dbReference type="AlphaFoldDB" id="A0A2X2YM89"/>
<evidence type="ECO:0000313" key="3">
    <source>
        <dbReference type="EMBL" id="SQB65546.1"/>
    </source>
</evidence>
<dbReference type="OMA" id="CVDNANR"/>
<dbReference type="InterPro" id="IPR001932">
    <property type="entry name" value="PPM-type_phosphatase-like_dom"/>
</dbReference>